<organism evidence="1 2">
    <name type="scientific">Sinanaerobacter chloroacetimidivorans</name>
    <dbReference type="NCBI Taxonomy" id="2818044"/>
    <lineage>
        <taxon>Bacteria</taxon>
        <taxon>Bacillati</taxon>
        <taxon>Bacillota</taxon>
        <taxon>Clostridia</taxon>
        <taxon>Peptostreptococcales</taxon>
        <taxon>Anaerovoracaceae</taxon>
        <taxon>Sinanaerobacter</taxon>
    </lineage>
</organism>
<dbReference type="InterPro" id="IPR006379">
    <property type="entry name" value="HAD-SF_hydro_IIB"/>
</dbReference>
<accession>A0A8J7VYI8</accession>
<dbReference type="NCBIfam" id="TIGR01484">
    <property type="entry name" value="HAD-SF-IIB"/>
    <property type="match status" value="1"/>
</dbReference>
<evidence type="ECO:0000313" key="1">
    <source>
        <dbReference type="EMBL" id="MBR0597094.1"/>
    </source>
</evidence>
<gene>
    <name evidence="1" type="ORF">KCX82_04350</name>
</gene>
<dbReference type="SUPFAM" id="SSF56784">
    <property type="entry name" value="HAD-like"/>
    <property type="match status" value="1"/>
</dbReference>
<dbReference type="SFLD" id="SFLDG01140">
    <property type="entry name" value="C2.B:_Phosphomannomutase_and_P"/>
    <property type="match status" value="1"/>
</dbReference>
<name>A0A8J7VYI8_9FIRM</name>
<reference evidence="1" key="2">
    <citation type="submission" date="2021-04" db="EMBL/GenBank/DDBJ databases">
        <authorList>
            <person name="Liu J."/>
        </authorList>
    </citation>
    <scope>NUCLEOTIDE SEQUENCE</scope>
    <source>
        <strain evidence="1">BAD-6</strain>
    </source>
</reference>
<dbReference type="SFLD" id="SFLDG01144">
    <property type="entry name" value="C2.B.4:_PGP_Like"/>
    <property type="match status" value="1"/>
</dbReference>
<protein>
    <submittedName>
        <fullName evidence="1">HAD family phosphatase</fullName>
    </submittedName>
</protein>
<dbReference type="GO" id="GO:0016791">
    <property type="term" value="F:phosphatase activity"/>
    <property type="evidence" value="ECO:0007669"/>
    <property type="project" value="TreeGrafter"/>
</dbReference>
<comment type="caution">
    <text evidence="1">The sequence shown here is derived from an EMBL/GenBank/DDBJ whole genome shotgun (WGS) entry which is preliminary data.</text>
</comment>
<dbReference type="Proteomes" id="UP000675664">
    <property type="component" value="Unassembled WGS sequence"/>
</dbReference>
<dbReference type="InterPro" id="IPR000150">
    <property type="entry name" value="Cof"/>
</dbReference>
<dbReference type="RefSeq" id="WP_227017223.1">
    <property type="nucleotide sequence ID" value="NZ_JAGSND010000002.1"/>
</dbReference>
<dbReference type="InterPro" id="IPR023214">
    <property type="entry name" value="HAD_sf"/>
</dbReference>
<proteinExistence type="predicted"/>
<dbReference type="SFLD" id="SFLDS00003">
    <property type="entry name" value="Haloacid_Dehalogenase"/>
    <property type="match status" value="1"/>
</dbReference>
<reference evidence="1" key="1">
    <citation type="submission" date="2021-04" db="EMBL/GenBank/DDBJ databases">
        <title>Sinoanaerobacter chloroacetimidivorans sp. nov., an obligate anaerobic bacterium isolated from anaerobic sludge.</title>
        <authorList>
            <person name="Bao Y."/>
        </authorList>
    </citation>
    <scope>NUCLEOTIDE SEQUENCE</scope>
    <source>
        <strain evidence="1">BAD-6</strain>
    </source>
</reference>
<dbReference type="CDD" id="cd07516">
    <property type="entry name" value="HAD_Pase"/>
    <property type="match status" value="1"/>
</dbReference>
<dbReference type="PANTHER" id="PTHR10000">
    <property type="entry name" value="PHOSPHOSERINE PHOSPHATASE"/>
    <property type="match status" value="1"/>
</dbReference>
<dbReference type="NCBIfam" id="TIGR00099">
    <property type="entry name" value="Cof-subfamily"/>
    <property type="match status" value="1"/>
</dbReference>
<dbReference type="AlphaFoldDB" id="A0A8J7VYI8"/>
<dbReference type="Pfam" id="PF08282">
    <property type="entry name" value="Hydrolase_3"/>
    <property type="match status" value="1"/>
</dbReference>
<sequence>MIKLVAVDLDGTLLTDEMKIPAETKNLIKEVVKKQITFVIATGRPYKTAKKVLEELEIDQPMVLHNGSILRDETGKLRICREIPYETCREIMDFCNQKQYVCSVVYGDCDRAIVNMKDDFTVAMHRTNHATEPEISEHLTEGKEAEAVTKIIVTDEREELIDGMLAELQAAFSEKVNVMKSGKYYIDLVPLGASKGFGVKILAERLGIQNRQIMAVGDSGNDLSMLNFAGCAVAMANAETQVKECADHTTLSNNEQGVAAAIRKFIMNA</sequence>
<dbReference type="PANTHER" id="PTHR10000:SF8">
    <property type="entry name" value="HAD SUPERFAMILY HYDROLASE-LIKE, TYPE 3"/>
    <property type="match status" value="1"/>
</dbReference>
<evidence type="ECO:0000313" key="2">
    <source>
        <dbReference type="Proteomes" id="UP000675664"/>
    </source>
</evidence>
<dbReference type="GO" id="GO:0005829">
    <property type="term" value="C:cytosol"/>
    <property type="evidence" value="ECO:0007669"/>
    <property type="project" value="TreeGrafter"/>
</dbReference>
<dbReference type="Gene3D" id="3.40.50.1000">
    <property type="entry name" value="HAD superfamily/HAD-like"/>
    <property type="match status" value="1"/>
</dbReference>
<dbReference type="InterPro" id="IPR036412">
    <property type="entry name" value="HAD-like_sf"/>
</dbReference>
<dbReference type="GO" id="GO:0000287">
    <property type="term" value="F:magnesium ion binding"/>
    <property type="evidence" value="ECO:0007669"/>
    <property type="project" value="TreeGrafter"/>
</dbReference>
<dbReference type="EMBL" id="JAGSND010000002">
    <property type="protein sequence ID" value="MBR0597094.1"/>
    <property type="molecule type" value="Genomic_DNA"/>
</dbReference>
<keyword evidence="2" id="KW-1185">Reference proteome</keyword>
<dbReference type="PROSITE" id="PS01228">
    <property type="entry name" value="COF_1"/>
    <property type="match status" value="1"/>
</dbReference>
<dbReference type="Gene3D" id="3.30.1240.10">
    <property type="match status" value="1"/>
</dbReference>